<dbReference type="Proteomes" id="UP000066284">
    <property type="component" value="Chromosome 1"/>
</dbReference>
<feature type="signal peptide" evidence="2">
    <location>
        <begin position="1"/>
        <end position="27"/>
    </location>
</feature>
<organism evidence="3 4">
    <name type="scientific">Candidatus Nitrospira inopinata</name>
    <dbReference type="NCBI Taxonomy" id="1715989"/>
    <lineage>
        <taxon>Bacteria</taxon>
        <taxon>Pseudomonadati</taxon>
        <taxon>Nitrospirota</taxon>
        <taxon>Nitrospiria</taxon>
        <taxon>Nitrospirales</taxon>
        <taxon>Nitrospiraceae</taxon>
        <taxon>Nitrospira</taxon>
    </lineage>
</organism>
<evidence type="ECO:0000256" key="1">
    <source>
        <dbReference type="SAM" id="Coils"/>
    </source>
</evidence>
<dbReference type="STRING" id="1715989.NITINOP_2168"/>
<keyword evidence="4" id="KW-1185">Reference proteome</keyword>
<accession>A0A0S4KXL6</accession>
<sequence length="142" mass="16220">MMRDRRFAALLLLTGALCLGWTISSPADTGKITKEARETVEAVQEYTIQQKEAFQRAAHEELIAVQKQITVLQGKVRDMSASARVDLQESINELEKKRDKMKEQLKEMQTTTDEKWHAIRSSVETAIEELKDACRKVMSRVP</sequence>
<evidence type="ECO:0000313" key="4">
    <source>
        <dbReference type="Proteomes" id="UP000066284"/>
    </source>
</evidence>
<feature type="chain" id="PRO_5006623612" evidence="2">
    <location>
        <begin position="28"/>
        <end position="142"/>
    </location>
</feature>
<reference evidence="4" key="1">
    <citation type="submission" date="2015-09" db="EMBL/GenBank/DDBJ databases">
        <authorList>
            <person name="Daims H."/>
        </authorList>
    </citation>
    <scope>NUCLEOTIDE SEQUENCE [LARGE SCALE GENOMIC DNA]</scope>
</reference>
<name>A0A0S4KXL6_9BACT</name>
<dbReference type="RefSeq" id="WP_062485261.1">
    <property type="nucleotide sequence ID" value="NZ_LN885086.1"/>
</dbReference>
<gene>
    <name evidence="3" type="ORF">NITINOP_2168</name>
</gene>
<dbReference type="AlphaFoldDB" id="A0A0S4KXL6"/>
<dbReference type="EMBL" id="LN885086">
    <property type="protein sequence ID" value="CUQ67140.1"/>
    <property type="molecule type" value="Genomic_DNA"/>
</dbReference>
<evidence type="ECO:0000256" key="2">
    <source>
        <dbReference type="SAM" id="SignalP"/>
    </source>
</evidence>
<dbReference type="OrthoDB" id="9812862at2"/>
<evidence type="ECO:0000313" key="3">
    <source>
        <dbReference type="EMBL" id="CUQ67140.1"/>
    </source>
</evidence>
<proteinExistence type="predicted"/>
<protein>
    <submittedName>
        <fullName evidence="3">Uncharacterized protein</fullName>
    </submittedName>
</protein>
<keyword evidence="1" id="KW-0175">Coiled coil</keyword>
<dbReference type="KEGG" id="nio:NITINOP_2168"/>
<feature type="coiled-coil region" evidence="1">
    <location>
        <begin position="84"/>
        <end position="114"/>
    </location>
</feature>
<keyword evidence="2" id="KW-0732">Signal</keyword>